<feature type="domain" description="DUF2179" evidence="7">
    <location>
        <begin position="232"/>
        <end position="286"/>
    </location>
</feature>
<reference evidence="8 9" key="1">
    <citation type="journal article" date="2014" name="PLoS ONE">
        <title>How to Kill the Honey Bee Larva: Genomic Potential and Virulence Mechanisms of Paenibacillus larvae.</title>
        <authorList>
            <person name="Djukic M."/>
            <person name="Brzuszkiewicz E."/>
            <person name="Funfhaus A."/>
            <person name="Voss J."/>
            <person name="Gollnow K."/>
            <person name="Poppinga L."/>
            <person name="Liesegang H."/>
            <person name="Garcia-Gonzalez E."/>
            <person name="Genersch E."/>
            <person name="Daniel R."/>
        </authorList>
    </citation>
    <scope>NUCLEOTIDE SEQUENCE [LARGE SCALE GENOMIC DNA]</scope>
    <source>
        <strain evidence="8 9">DSM 25430</strain>
    </source>
</reference>
<feature type="transmembrane region" description="Helical" evidence="6">
    <location>
        <begin position="69"/>
        <end position="87"/>
    </location>
</feature>
<feature type="transmembrane region" description="Helical" evidence="6">
    <location>
        <begin position="159"/>
        <end position="180"/>
    </location>
</feature>
<feature type="transmembrane region" description="Helical" evidence="6">
    <location>
        <begin position="94"/>
        <end position="112"/>
    </location>
</feature>
<sequence>MNLLVKSTAVFSRKKRVGPNLVMEYILLFIGSFIMACSFNLFLLPNQIASGGVSGISVVLQSFGIEPAFTQWMFNIPLYILGVWLLGKQLGIKAAVGSLIFPFFVFLSSHFPPLTDNTLLASIYGGMGVGLGLGLVFLGRGSTGGLALAAQIIHKYTGITLGIAVAIMDGLVIVSAGFVFTPEKALFALIGLFVTSKTIDIIQTGFSNTKVAYIISQETEKLKEAILFDLDRGLTSLSGCGGYTGDPRTLLMVVINQSDVPKLKSAVKAIDPNAFIILTEASEVLGEGFKQHS</sequence>
<dbReference type="InterPro" id="IPR019264">
    <property type="entry name" value="DUF2179"/>
</dbReference>
<comment type="subcellular location">
    <subcellularLocation>
        <location evidence="1">Cell membrane</location>
        <topology evidence="1">Multi-pass membrane protein</topology>
    </subcellularLocation>
</comment>
<dbReference type="Proteomes" id="UP000029431">
    <property type="component" value="Chromosome"/>
</dbReference>
<keyword evidence="3 6" id="KW-0812">Transmembrane</keyword>
<dbReference type="PANTHER" id="PTHR33545">
    <property type="entry name" value="UPF0750 MEMBRANE PROTEIN YITT-RELATED"/>
    <property type="match status" value="1"/>
</dbReference>
<keyword evidence="4 6" id="KW-1133">Transmembrane helix</keyword>
<evidence type="ECO:0000256" key="4">
    <source>
        <dbReference type="ARBA" id="ARBA00022989"/>
    </source>
</evidence>
<dbReference type="InterPro" id="IPR003740">
    <property type="entry name" value="YitT"/>
</dbReference>
<feature type="transmembrane region" description="Helical" evidence="6">
    <location>
        <begin position="118"/>
        <end position="138"/>
    </location>
</feature>
<evidence type="ECO:0000256" key="5">
    <source>
        <dbReference type="ARBA" id="ARBA00023136"/>
    </source>
</evidence>
<dbReference type="PANTHER" id="PTHR33545:SF9">
    <property type="entry name" value="UPF0750 MEMBRANE PROTEIN YITE"/>
    <property type="match status" value="1"/>
</dbReference>
<evidence type="ECO:0000256" key="2">
    <source>
        <dbReference type="ARBA" id="ARBA00022475"/>
    </source>
</evidence>
<evidence type="ECO:0000313" key="9">
    <source>
        <dbReference type="Proteomes" id="UP000029431"/>
    </source>
</evidence>
<dbReference type="InterPro" id="IPR015867">
    <property type="entry name" value="N-reg_PII/ATP_PRibTrfase_C"/>
</dbReference>
<evidence type="ECO:0000256" key="1">
    <source>
        <dbReference type="ARBA" id="ARBA00004651"/>
    </source>
</evidence>
<evidence type="ECO:0000256" key="6">
    <source>
        <dbReference type="SAM" id="Phobius"/>
    </source>
</evidence>
<gene>
    <name evidence="8" type="ORF">ERIC2_c01210</name>
</gene>
<keyword evidence="2" id="KW-1003">Cell membrane</keyword>
<dbReference type="Pfam" id="PF02588">
    <property type="entry name" value="YitT_membrane"/>
    <property type="match status" value="1"/>
</dbReference>
<accession>V9VZA2</accession>
<dbReference type="CDD" id="cd16380">
    <property type="entry name" value="YitT_C"/>
    <property type="match status" value="1"/>
</dbReference>
<evidence type="ECO:0000256" key="3">
    <source>
        <dbReference type="ARBA" id="ARBA00022692"/>
    </source>
</evidence>
<dbReference type="Gene3D" id="3.30.70.120">
    <property type="match status" value="1"/>
</dbReference>
<organism evidence="8 9">
    <name type="scientific">Paenibacillus larvae subsp. larvae DSM 25430</name>
    <dbReference type="NCBI Taxonomy" id="697284"/>
    <lineage>
        <taxon>Bacteria</taxon>
        <taxon>Bacillati</taxon>
        <taxon>Bacillota</taxon>
        <taxon>Bacilli</taxon>
        <taxon>Bacillales</taxon>
        <taxon>Paenibacillaceae</taxon>
        <taxon>Paenibacillus</taxon>
    </lineage>
</organism>
<evidence type="ECO:0000259" key="7">
    <source>
        <dbReference type="Pfam" id="PF10035"/>
    </source>
</evidence>
<dbReference type="InterPro" id="IPR051461">
    <property type="entry name" value="UPF0750_membrane"/>
</dbReference>
<dbReference type="AlphaFoldDB" id="V9VZA2"/>
<keyword evidence="9" id="KW-1185">Reference proteome</keyword>
<dbReference type="HOGENOM" id="CLU_063199_1_1_9"/>
<dbReference type="GO" id="GO:0005886">
    <property type="term" value="C:plasma membrane"/>
    <property type="evidence" value="ECO:0007669"/>
    <property type="project" value="UniProtKB-SubCell"/>
</dbReference>
<proteinExistence type="predicted"/>
<dbReference type="Pfam" id="PF10035">
    <property type="entry name" value="DUF2179"/>
    <property type="match status" value="1"/>
</dbReference>
<dbReference type="KEGG" id="plv:ERIC2_c01210"/>
<protein>
    <recommendedName>
        <fullName evidence="7">DUF2179 domain-containing protein</fullName>
    </recommendedName>
</protein>
<keyword evidence="5 6" id="KW-0472">Membrane</keyword>
<evidence type="ECO:0000313" key="8">
    <source>
        <dbReference type="EMBL" id="AHD04001.1"/>
    </source>
</evidence>
<name>V9VZA2_9BACL</name>
<dbReference type="eggNOG" id="COG1284">
    <property type="taxonomic scope" value="Bacteria"/>
</dbReference>
<dbReference type="EMBL" id="CP003355">
    <property type="protein sequence ID" value="AHD04001.1"/>
    <property type="molecule type" value="Genomic_DNA"/>
</dbReference>
<dbReference type="PIRSF" id="PIRSF006483">
    <property type="entry name" value="Membrane_protein_YitT"/>
    <property type="match status" value="1"/>
</dbReference>
<feature type="transmembrane region" description="Helical" evidence="6">
    <location>
        <begin position="21"/>
        <end position="44"/>
    </location>
</feature>
<dbReference type="PATRIC" id="fig|697284.3.peg.116"/>